<proteinExistence type="predicted"/>
<dbReference type="EC" id="2.7.11.1" evidence="1"/>
<dbReference type="SMART" id="SM00220">
    <property type="entry name" value="S_TKc"/>
    <property type="match status" value="1"/>
</dbReference>
<keyword evidence="2" id="KW-0723">Serine/threonine-protein kinase</keyword>
<dbReference type="InterPro" id="IPR011009">
    <property type="entry name" value="Kinase-like_dom_sf"/>
</dbReference>
<gene>
    <name evidence="10" type="ORF">BJ971_004341</name>
</gene>
<dbReference type="SUPFAM" id="SSF56112">
    <property type="entry name" value="Protein kinase-like (PK-like)"/>
    <property type="match status" value="1"/>
</dbReference>
<evidence type="ECO:0000256" key="4">
    <source>
        <dbReference type="ARBA" id="ARBA00022741"/>
    </source>
</evidence>
<evidence type="ECO:0000256" key="7">
    <source>
        <dbReference type="SAM" id="MobiDB-lite"/>
    </source>
</evidence>
<dbReference type="AlphaFoldDB" id="A0A7W7I000"/>
<evidence type="ECO:0000256" key="2">
    <source>
        <dbReference type="ARBA" id="ARBA00022527"/>
    </source>
</evidence>
<keyword evidence="8" id="KW-0472">Membrane</keyword>
<evidence type="ECO:0000256" key="6">
    <source>
        <dbReference type="ARBA" id="ARBA00022840"/>
    </source>
</evidence>
<dbReference type="InterPro" id="IPR008271">
    <property type="entry name" value="Ser/Thr_kinase_AS"/>
</dbReference>
<dbReference type="Gene3D" id="1.10.510.10">
    <property type="entry name" value="Transferase(Phosphotransferase) domain 1"/>
    <property type="match status" value="1"/>
</dbReference>
<name>A0A7W7I000_9ACTN</name>
<sequence>MNVDWPSAGTLMASRYRLVSRLETGGMAQIWHADDELLDRPVALKLPAGLDPASADVLHLAWKEARMAARLSHPNIAAVHDYNAAMRPEGYMAPFVVMELLAGESLAARLARSPLGWRESASIGAAVADALNAAHANGVVHRDIKPGNVMLTPTGVKILDFGISATTGEPDDDETGATFGTPAYVAPERLDGKPAEPATDVYGLGVLLYEMVTGEPPYPVDTWEELDAARTAPPRALPPGLPVAFRDLVESCLREEPDLRPTAAHVGHGLATLTPPPPATRRRPARRRLALFSGLTALVVSVIALFAALGSSRQTLDATGEPSATAAPTAAPPSPAPTTPGTLSAPRRTAATTAAPLRVDDAIDRVRSAVVAGRELGEIRPDVAQDLINLLGPLGRAKAADVLQHAKELQRKVLERVEEGSVDGDRADLLRSRLADLERAAERGSG</sequence>
<dbReference type="Pfam" id="PF00069">
    <property type="entry name" value="Pkinase"/>
    <property type="match status" value="1"/>
</dbReference>
<feature type="region of interest" description="Disordered" evidence="7">
    <location>
        <begin position="316"/>
        <end position="356"/>
    </location>
</feature>
<reference evidence="10 11" key="1">
    <citation type="submission" date="2020-08" db="EMBL/GenBank/DDBJ databases">
        <title>Sequencing the genomes of 1000 actinobacteria strains.</title>
        <authorList>
            <person name="Klenk H.-P."/>
        </authorList>
    </citation>
    <scope>NUCLEOTIDE SEQUENCE [LARGE SCALE GENOMIC DNA]</scope>
    <source>
        <strain evidence="10 11">DSM 43149</strain>
    </source>
</reference>
<dbReference type="RefSeq" id="WP_184995047.1">
    <property type="nucleotide sequence ID" value="NZ_BOMK01000105.1"/>
</dbReference>
<protein>
    <recommendedName>
        <fullName evidence="1">non-specific serine/threonine protein kinase</fullName>
        <ecNumber evidence="1">2.7.11.1</ecNumber>
    </recommendedName>
</protein>
<keyword evidence="4" id="KW-0547">Nucleotide-binding</keyword>
<comment type="caution">
    <text evidence="10">The sequence shown here is derived from an EMBL/GenBank/DDBJ whole genome shotgun (WGS) entry which is preliminary data.</text>
</comment>
<organism evidence="10 11">
    <name type="scientific">Actinoplanes digitatis</name>
    <dbReference type="NCBI Taxonomy" id="1868"/>
    <lineage>
        <taxon>Bacteria</taxon>
        <taxon>Bacillati</taxon>
        <taxon>Actinomycetota</taxon>
        <taxon>Actinomycetes</taxon>
        <taxon>Micromonosporales</taxon>
        <taxon>Micromonosporaceae</taxon>
        <taxon>Actinoplanes</taxon>
    </lineage>
</organism>
<feature type="compositionally biased region" description="Low complexity" evidence="7">
    <location>
        <begin position="318"/>
        <end position="329"/>
    </location>
</feature>
<evidence type="ECO:0000256" key="3">
    <source>
        <dbReference type="ARBA" id="ARBA00022679"/>
    </source>
</evidence>
<dbReference type="PANTHER" id="PTHR43289">
    <property type="entry name" value="MITOGEN-ACTIVATED PROTEIN KINASE KINASE KINASE 20-RELATED"/>
    <property type="match status" value="1"/>
</dbReference>
<accession>A0A7W7I000</accession>
<dbReference type="CDD" id="cd14014">
    <property type="entry name" value="STKc_PknB_like"/>
    <property type="match status" value="1"/>
</dbReference>
<dbReference type="GO" id="GO:0004674">
    <property type="term" value="F:protein serine/threonine kinase activity"/>
    <property type="evidence" value="ECO:0007669"/>
    <property type="project" value="UniProtKB-KW"/>
</dbReference>
<dbReference type="EMBL" id="JACHNH010000001">
    <property type="protein sequence ID" value="MBB4763785.1"/>
    <property type="molecule type" value="Genomic_DNA"/>
</dbReference>
<evidence type="ECO:0000256" key="1">
    <source>
        <dbReference type="ARBA" id="ARBA00012513"/>
    </source>
</evidence>
<evidence type="ECO:0000313" key="10">
    <source>
        <dbReference type="EMBL" id="MBB4763785.1"/>
    </source>
</evidence>
<evidence type="ECO:0000313" key="11">
    <source>
        <dbReference type="Proteomes" id="UP000578112"/>
    </source>
</evidence>
<dbReference type="PANTHER" id="PTHR43289:SF6">
    <property type="entry name" value="SERINE_THREONINE-PROTEIN KINASE NEKL-3"/>
    <property type="match status" value="1"/>
</dbReference>
<keyword evidence="8" id="KW-0812">Transmembrane</keyword>
<keyword evidence="8" id="KW-1133">Transmembrane helix</keyword>
<dbReference type="Gene3D" id="3.30.200.20">
    <property type="entry name" value="Phosphorylase Kinase, domain 1"/>
    <property type="match status" value="1"/>
</dbReference>
<evidence type="ECO:0000256" key="8">
    <source>
        <dbReference type="SAM" id="Phobius"/>
    </source>
</evidence>
<feature type="domain" description="Protein kinase" evidence="9">
    <location>
        <begin position="16"/>
        <end position="273"/>
    </location>
</feature>
<dbReference type="Proteomes" id="UP000578112">
    <property type="component" value="Unassembled WGS sequence"/>
</dbReference>
<keyword evidence="3 10" id="KW-0808">Transferase</keyword>
<dbReference type="InterPro" id="IPR000719">
    <property type="entry name" value="Prot_kinase_dom"/>
</dbReference>
<keyword evidence="11" id="KW-1185">Reference proteome</keyword>
<keyword evidence="5 10" id="KW-0418">Kinase</keyword>
<feature type="transmembrane region" description="Helical" evidence="8">
    <location>
        <begin position="289"/>
        <end position="309"/>
    </location>
</feature>
<evidence type="ECO:0000256" key="5">
    <source>
        <dbReference type="ARBA" id="ARBA00022777"/>
    </source>
</evidence>
<dbReference type="PROSITE" id="PS50011">
    <property type="entry name" value="PROTEIN_KINASE_DOM"/>
    <property type="match status" value="1"/>
</dbReference>
<evidence type="ECO:0000259" key="9">
    <source>
        <dbReference type="PROSITE" id="PS50011"/>
    </source>
</evidence>
<dbReference type="PROSITE" id="PS00108">
    <property type="entry name" value="PROTEIN_KINASE_ST"/>
    <property type="match status" value="1"/>
</dbReference>
<dbReference type="GO" id="GO:0005524">
    <property type="term" value="F:ATP binding"/>
    <property type="evidence" value="ECO:0007669"/>
    <property type="project" value="UniProtKB-KW"/>
</dbReference>
<feature type="compositionally biased region" description="Low complexity" evidence="7">
    <location>
        <begin position="339"/>
        <end position="356"/>
    </location>
</feature>
<keyword evidence="6" id="KW-0067">ATP-binding</keyword>